<accession>A0A1C3CVY3</accession>
<keyword evidence="10" id="KW-1185">Reference proteome</keyword>
<keyword evidence="5 8" id="KW-1133">Transmembrane helix</keyword>
<keyword evidence="4 8" id="KW-0812">Transmembrane</keyword>
<feature type="transmembrane region" description="Helical" evidence="8">
    <location>
        <begin position="20"/>
        <end position="42"/>
    </location>
</feature>
<dbReference type="PANTHER" id="PTHR10464:SF4">
    <property type="entry name" value="UREA TRANSPORTER"/>
    <property type="match status" value="1"/>
</dbReference>
<dbReference type="InterPro" id="IPR029020">
    <property type="entry name" value="Ammonium/urea_transptr"/>
</dbReference>
<dbReference type="AlphaFoldDB" id="A0A1C3CVY3"/>
<name>A0A1C3CVY3_9GAMM</name>
<evidence type="ECO:0000256" key="2">
    <source>
        <dbReference type="ARBA" id="ARBA00005914"/>
    </source>
</evidence>
<reference evidence="9 10" key="1">
    <citation type="submission" date="2016-07" db="EMBL/GenBank/DDBJ databases">
        <title>Acinetobacter sp. ANC 4603.</title>
        <authorList>
            <person name="Radolfova-Krizova L."/>
            <person name="Nemec A."/>
        </authorList>
    </citation>
    <scope>NUCLEOTIDE SEQUENCE [LARGE SCALE GENOMIC DNA]</scope>
    <source>
        <strain evidence="9 10">ANC 4603</strain>
    </source>
</reference>
<feature type="transmembrane region" description="Helical" evidence="8">
    <location>
        <begin position="63"/>
        <end position="81"/>
    </location>
</feature>
<organism evidence="9 10">
    <name type="scientific">Acinetobacter celticus</name>
    <dbReference type="NCBI Taxonomy" id="1891224"/>
    <lineage>
        <taxon>Bacteria</taxon>
        <taxon>Pseudomonadati</taxon>
        <taxon>Pseudomonadota</taxon>
        <taxon>Gammaproteobacteria</taxon>
        <taxon>Moraxellales</taxon>
        <taxon>Moraxellaceae</taxon>
        <taxon>Acinetobacter</taxon>
    </lineage>
</organism>
<feature type="transmembrane region" description="Helical" evidence="8">
    <location>
        <begin position="199"/>
        <end position="217"/>
    </location>
</feature>
<keyword evidence="6 8" id="KW-0472">Membrane</keyword>
<dbReference type="PANTHER" id="PTHR10464">
    <property type="entry name" value="UREA TRANSPORTER"/>
    <property type="match status" value="1"/>
</dbReference>
<feature type="transmembrane region" description="Helical" evidence="8">
    <location>
        <begin position="176"/>
        <end position="194"/>
    </location>
</feature>
<dbReference type="Pfam" id="PF03253">
    <property type="entry name" value="UT"/>
    <property type="match status" value="1"/>
</dbReference>
<dbReference type="GO" id="GO:0015204">
    <property type="term" value="F:urea transmembrane transporter activity"/>
    <property type="evidence" value="ECO:0007669"/>
    <property type="project" value="InterPro"/>
</dbReference>
<dbReference type="STRING" id="1891224.BBP83_08265"/>
<evidence type="ECO:0000256" key="6">
    <source>
        <dbReference type="ARBA" id="ARBA00023136"/>
    </source>
</evidence>
<feature type="transmembrane region" description="Helical" evidence="8">
    <location>
        <begin position="279"/>
        <end position="299"/>
    </location>
</feature>
<evidence type="ECO:0000256" key="7">
    <source>
        <dbReference type="PIRSR" id="PIRSR016502-1"/>
    </source>
</evidence>
<dbReference type="Proteomes" id="UP000186553">
    <property type="component" value="Unassembled WGS sequence"/>
</dbReference>
<comment type="subcellular location">
    <subcellularLocation>
        <location evidence="1">Cell membrane</location>
        <topology evidence="1">Multi-pass membrane protein</topology>
    </subcellularLocation>
</comment>
<proteinExistence type="inferred from homology"/>
<evidence type="ECO:0000256" key="4">
    <source>
        <dbReference type="ARBA" id="ARBA00022692"/>
    </source>
</evidence>
<evidence type="ECO:0000256" key="1">
    <source>
        <dbReference type="ARBA" id="ARBA00004651"/>
    </source>
</evidence>
<evidence type="ECO:0000256" key="5">
    <source>
        <dbReference type="ARBA" id="ARBA00022989"/>
    </source>
</evidence>
<evidence type="ECO:0000256" key="3">
    <source>
        <dbReference type="ARBA" id="ARBA00022475"/>
    </source>
</evidence>
<evidence type="ECO:0000313" key="9">
    <source>
        <dbReference type="EMBL" id="ODA12924.1"/>
    </source>
</evidence>
<protein>
    <submittedName>
        <fullName evidence="9">Urea transporter</fullName>
    </submittedName>
</protein>
<dbReference type="InterPro" id="IPR004937">
    <property type="entry name" value="Urea_transporter"/>
</dbReference>
<feature type="site" description="Important for channel permeability" evidence="7">
    <location>
        <position position="282"/>
    </location>
</feature>
<comment type="similarity">
    <text evidence="2">Belongs to the urea transporter family.</text>
</comment>
<gene>
    <name evidence="9" type="ORF">BBP83_08265</name>
</gene>
<feature type="transmembrane region" description="Helical" evidence="8">
    <location>
        <begin position="87"/>
        <end position="109"/>
    </location>
</feature>
<evidence type="ECO:0000313" key="10">
    <source>
        <dbReference type="Proteomes" id="UP000186553"/>
    </source>
</evidence>
<comment type="caution">
    <text evidence="9">The sequence shown here is derived from an EMBL/GenBank/DDBJ whole genome shotgun (WGS) entry which is preliminary data.</text>
</comment>
<sequence>MFIDSVLRGIGQVMLQNNSYTGLLFLMGVFYNSLLLGCAALLGSVVSTLSAKLLGVERSSLEAGLFGFNGVLVAIALLHFLEPSWITWGYVVLASASSTVIMAAMLNIVKTWNIPTLTAPFVLTTLLFILACARFGQLHSTGTLPSAGLPSTVINVEGIVTLSTILEGLLTGISQVFFQGSAITGLFFIAGLLISSRIICLAAIIGSLLGALVAWGMGAAEPAIRAGAFGFNNVLTAIVFGGGIFMLNKSTIIYGILAVIITSFVYAALSAALEPLGMPAMTSAFILVVWLFILAAPYFSNLKLKPSSGD</sequence>
<feature type="transmembrane region" description="Helical" evidence="8">
    <location>
        <begin position="116"/>
        <end position="136"/>
    </location>
</feature>
<keyword evidence="3" id="KW-1003">Cell membrane</keyword>
<feature type="transmembrane region" description="Helical" evidence="8">
    <location>
        <begin position="223"/>
        <end position="245"/>
    </location>
</feature>
<feature type="transmembrane region" description="Helical" evidence="8">
    <location>
        <begin position="252"/>
        <end position="273"/>
    </location>
</feature>
<dbReference type="PIRSF" id="PIRSF016502">
    <property type="entry name" value="Urea_transporter"/>
    <property type="match status" value="1"/>
</dbReference>
<dbReference type="GO" id="GO:0005886">
    <property type="term" value="C:plasma membrane"/>
    <property type="evidence" value="ECO:0007669"/>
    <property type="project" value="UniProtKB-SubCell"/>
</dbReference>
<dbReference type="EMBL" id="MBDL01000010">
    <property type="protein sequence ID" value="ODA12924.1"/>
    <property type="molecule type" value="Genomic_DNA"/>
</dbReference>
<dbReference type="Gene3D" id="1.10.3430.10">
    <property type="entry name" value="Ammonium transporter AmtB like domains"/>
    <property type="match status" value="1"/>
</dbReference>
<evidence type="ECO:0000256" key="8">
    <source>
        <dbReference type="SAM" id="Phobius"/>
    </source>
</evidence>